<reference evidence="1 2" key="1">
    <citation type="submission" date="2019-11" db="EMBL/GenBank/DDBJ databases">
        <title>Draft Genome Sequences of Six Type Strains of the Genus Massilia.</title>
        <authorList>
            <person name="Miess H."/>
            <person name="Frediansyah A."/>
            <person name="Goeker M."/>
            <person name="Gross H."/>
        </authorList>
    </citation>
    <scope>NUCLEOTIDE SEQUENCE [LARGE SCALE GENOMIC DNA]</scope>
    <source>
        <strain evidence="1 2">DSM 17513</strain>
    </source>
</reference>
<dbReference type="Proteomes" id="UP000431684">
    <property type="component" value="Unassembled WGS sequence"/>
</dbReference>
<dbReference type="AlphaFoldDB" id="A0A6I3XE45"/>
<gene>
    <name evidence="1" type="ORF">GJV26_03205</name>
</gene>
<sequence length="111" mass="12228">MLNDTRQWLAGLARPVSHMNHCIFMQRRPGLSLETLRINALPMPAPIALFVVSAVMSTAIPLNPAKYRVTSAPTLPRITLPRTLGRAAFSNTMQSVLATVRALSPEYWGDT</sequence>
<proteinExistence type="predicted"/>
<accession>A0A6I3XE45</accession>
<dbReference type="EMBL" id="WNWM01000002">
    <property type="protein sequence ID" value="MUI11502.1"/>
    <property type="molecule type" value="Genomic_DNA"/>
</dbReference>
<comment type="caution">
    <text evidence="1">The sequence shown here is derived from an EMBL/GenBank/DDBJ whole genome shotgun (WGS) entry which is preliminary data.</text>
</comment>
<evidence type="ECO:0000313" key="1">
    <source>
        <dbReference type="EMBL" id="MUI11502.1"/>
    </source>
</evidence>
<organism evidence="1 2">
    <name type="scientific">Pseudoduganella dura</name>
    <dbReference type="NCBI Taxonomy" id="321982"/>
    <lineage>
        <taxon>Bacteria</taxon>
        <taxon>Pseudomonadati</taxon>
        <taxon>Pseudomonadota</taxon>
        <taxon>Betaproteobacteria</taxon>
        <taxon>Burkholderiales</taxon>
        <taxon>Oxalobacteraceae</taxon>
        <taxon>Telluria group</taxon>
        <taxon>Pseudoduganella</taxon>
    </lineage>
</organism>
<evidence type="ECO:0000313" key="2">
    <source>
        <dbReference type="Proteomes" id="UP000431684"/>
    </source>
</evidence>
<keyword evidence="2" id="KW-1185">Reference proteome</keyword>
<protein>
    <submittedName>
        <fullName evidence="1">Uncharacterized protein</fullName>
    </submittedName>
</protein>
<name>A0A6I3XE45_9BURK</name>
<dbReference type="RefSeq" id="WP_155707567.1">
    <property type="nucleotide sequence ID" value="NZ_BMWU01000018.1"/>
</dbReference>